<dbReference type="AlphaFoldDB" id="C8W4I0"/>
<evidence type="ECO:0000256" key="9">
    <source>
        <dbReference type="ARBA" id="ARBA00022989"/>
    </source>
</evidence>
<dbReference type="Pfam" id="PF17854">
    <property type="entry name" value="FtsK_alpha"/>
    <property type="match status" value="1"/>
</dbReference>
<dbReference type="GO" id="GO:0007059">
    <property type="term" value="P:chromosome segregation"/>
    <property type="evidence" value="ECO:0007669"/>
    <property type="project" value="UniProtKB-KW"/>
</dbReference>
<evidence type="ECO:0000256" key="14">
    <source>
        <dbReference type="ARBA" id="ARBA00025923"/>
    </source>
</evidence>
<keyword evidence="12" id="KW-0131">Cell cycle</keyword>
<dbReference type="GO" id="GO:0005524">
    <property type="term" value="F:ATP binding"/>
    <property type="evidence" value="ECO:0007669"/>
    <property type="project" value="UniProtKB-UniRule"/>
</dbReference>
<comment type="subunit">
    <text evidence="14">Homohexamer. Forms a ring that surrounds DNA.</text>
</comment>
<evidence type="ECO:0000256" key="10">
    <source>
        <dbReference type="ARBA" id="ARBA00023125"/>
    </source>
</evidence>
<dbReference type="Gene3D" id="3.30.980.40">
    <property type="match status" value="1"/>
</dbReference>
<evidence type="ECO:0000256" key="2">
    <source>
        <dbReference type="ARBA" id="ARBA00006474"/>
    </source>
</evidence>
<dbReference type="SMART" id="SM00382">
    <property type="entry name" value="AAA"/>
    <property type="match status" value="1"/>
</dbReference>
<evidence type="ECO:0000313" key="18">
    <source>
        <dbReference type="EMBL" id="ACV63866.1"/>
    </source>
</evidence>
<dbReference type="Pfam" id="PF09397">
    <property type="entry name" value="FtsK_gamma"/>
    <property type="match status" value="1"/>
</dbReference>
<keyword evidence="11 16" id="KW-0472">Membrane</keyword>
<dbReference type="eggNOG" id="COG1674">
    <property type="taxonomic scope" value="Bacteria"/>
</dbReference>
<comment type="function">
    <text evidence="13">Essential cell division protein that coordinates cell division and chromosome segregation. The N-terminus is involved in assembly of the cell-division machinery. The C-terminus functions as a DNA motor that moves dsDNA in an ATP-dependent manner towards the dif recombination site, which is located within the replication terminus region. Required for activation of the Xer recombinase, allowing activation of chromosome unlinking by recombination.</text>
</comment>
<feature type="transmembrane region" description="Helical" evidence="16">
    <location>
        <begin position="134"/>
        <end position="156"/>
    </location>
</feature>
<keyword evidence="7" id="KW-0159">Chromosome partition</keyword>
<dbReference type="Pfam" id="PF13491">
    <property type="entry name" value="FtsK_4TM"/>
    <property type="match status" value="1"/>
</dbReference>
<dbReference type="GO" id="GO:0051301">
    <property type="term" value="P:cell division"/>
    <property type="evidence" value="ECO:0007669"/>
    <property type="project" value="UniProtKB-KW"/>
</dbReference>
<dbReference type="Pfam" id="PF01580">
    <property type="entry name" value="FtsK_SpoIIIE"/>
    <property type="match status" value="1"/>
</dbReference>
<keyword evidence="6 15" id="KW-0547">Nucleotide-binding</keyword>
<dbReference type="InterPro" id="IPR003593">
    <property type="entry name" value="AAA+_ATPase"/>
</dbReference>
<feature type="transmembrane region" description="Helical" evidence="16">
    <location>
        <begin position="79"/>
        <end position="96"/>
    </location>
</feature>
<evidence type="ECO:0000259" key="17">
    <source>
        <dbReference type="PROSITE" id="PS50901"/>
    </source>
</evidence>
<dbReference type="InterPro" id="IPR036390">
    <property type="entry name" value="WH_DNA-bd_sf"/>
</dbReference>
<keyword evidence="3" id="KW-1003">Cell membrane</keyword>
<sequence length="761" mass="83098">MIKLRTRIRCEIAGLASICLGIIAALCLLNPTAGVIAYLVEAFLKGSLGEARFMVPLLFILSGLKLLIKPLKGKTPAKIYGAVLLLVVVLAFWHLPLAGKSYFRAALSGDGGGLIGAVMIFLITESFGMTGSYIILVTLFIVAVLLLTNVSLVSMLKALLEKIKYFFNKIKLALRDFLYEEVEEEALIKIEQVKRAVQINNGRDAIIGDTGKETNQGQATYSISAKEAGERDSLNDSHMEVSPALHLDFINVVSVEEQSNEKNCQTAEDLAAGDEPAVDLHSEPSGYQIPPLQLLQQPLKVKNSKTNKDISHNIQVLEKTLASFGVKARVTMVSRGPALTRYEIQPPVGIKVSRIMNLADDIALSMAVPDVRIEAPVPGKAAVGIEVPNKEVSRVYLRDLLETRDFQLSSSCLTVVLGKDIAGSPIIADLSKMPHLLIAGATGSGKSVCMNTLIASILFKASPEEVKFLIIDPKMVELTTYNGIPHLVSPVVTAPKKAATALRWAVREMEHRYRLFAAAGVKDIVRYNKLQNNKKSQGENKTLHLVVILIDELADLMMVAPADVEDAVCRLAQMARAAGMHLVVATQRPSVDVITGLIKANIPSRISFAVSSQVDSRTILDTGGAEKLLGRGDMLFSPIGAAKPLRVQGAYLSDKEVENLVNYLKQQVFPVQEQDVTGELEPVETEQALDDELLPRAVEIFIESGQASISMLQRRLRIGYARAARLIDMMEQKGIVGQFEGSKPRAVLINEEEYRQMFNCQ</sequence>
<accession>C8W4I0</accession>
<keyword evidence="4 18" id="KW-0132">Cell division</keyword>
<reference evidence="18 19" key="1">
    <citation type="journal article" date="2009" name="Stand. Genomic Sci.">
        <title>Complete genome sequence of Desulfotomaculum acetoxidans type strain (5575).</title>
        <authorList>
            <person name="Spring S."/>
            <person name="Lapidus A."/>
            <person name="Schroder M."/>
            <person name="Gleim D."/>
            <person name="Sims D."/>
            <person name="Meincke L."/>
            <person name="Glavina Del Rio T."/>
            <person name="Tice H."/>
            <person name="Copeland A."/>
            <person name="Cheng J.F."/>
            <person name="Lucas S."/>
            <person name="Chen F."/>
            <person name="Nolan M."/>
            <person name="Bruce D."/>
            <person name="Goodwin L."/>
            <person name="Pitluck S."/>
            <person name="Ivanova N."/>
            <person name="Mavromatis K."/>
            <person name="Mikhailova N."/>
            <person name="Pati A."/>
            <person name="Chen A."/>
            <person name="Palaniappan K."/>
            <person name="Land M."/>
            <person name="Hauser L."/>
            <person name="Chang Y.J."/>
            <person name="Jeffries C.D."/>
            <person name="Chain P."/>
            <person name="Saunders E."/>
            <person name="Brettin T."/>
            <person name="Detter J.C."/>
            <person name="Goker M."/>
            <person name="Bristow J."/>
            <person name="Eisen J.A."/>
            <person name="Markowitz V."/>
            <person name="Hugenholtz P."/>
            <person name="Kyrpides N.C."/>
            <person name="Klenk H.P."/>
            <person name="Han C."/>
        </authorList>
    </citation>
    <scope>NUCLEOTIDE SEQUENCE [LARGE SCALE GENOMIC DNA]</scope>
    <source>
        <strain evidence="19">ATCC 49208 / DSM 771 / VKM B-1644</strain>
    </source>
</reference>
<evidence type="ECO:0000256" key="5">
    <source>
        <dbReference type="ARBA" id="ARBA00022692"/>
    </source>
</evidence>
<dbReference type="PROSITE" id="PS50901">
    <property type="entry name" value="FTSK"/>
    <property type="match status" value="1"/>
</dbReference>
<dbReference type="InterPro" id="IPR027417">
    <property type="entry name" value="P-loop_NTPase"/>
</dbReference>
<evidence type="ECO:0000256" key="4">
    <source>
        <dbReference type="ARBA" id="ARBA00022618"/>
    </source>
</evidence>
<evidence type="ECO:0000256" key="11">
    <source>
        <dbReference type="ARBA" id="ARBA00023136"/>
    </source>
</evidence>
<comment type="similarity">
    <text evidence="2">Belongs to the FtsK/SpoIIIE/SftA family.</text>
</comment>
<dbReference type="InterPro" id="IPR025199">
    <property type="entry name" value="FtsK_4TM"/>
</dbReference>
<comment type="subcellular location">
    <subcellularLocation>
        <location evidence="1">Cell membrane</location>
        <topology evidence="1">Multi-pass membrane protein</topology>
    </subcellularLocation>
</comment>
<evidence type="ECO:0000256" key="16">
    <source>
        <dbReference type="SAM" id="Phobius"/>
    </source>
</evidence>
<dbReference type="Gene3D" id="3.40.50.300">
    <property type="entry name" value="P-loop containing nucleotide triphosphate hydrolases"/>
    <property type="match status" value="1"/>
</dbReference>
<dbReference type="SUPFAM" id="SSF46785">
    <property type="entry name" value="Winged helix' DNA-binding domain"/>
    <property type="match status" value="1"/>
</dbReference>
<evidence type="ECO:0000256" key="12">
    <source>
        <dbReference type="ARBA" id="ARBA00023306"/>
    </source>
</evidence>
<keyword evidence="9 16" id="KW-1133">Transmembrane helix</keyword>
<dbReference type="RefSeq" id="WP_015758558.1">
    <property type="nucleotide sequence ID" value="NC_013216.1"/>
</dbReference>
<dbReference type="InterPro" id="IPR002543">
    <property type="entry name" value="FtsK_dom"/>
</dbReference>
<dbReference type="Gene3D" id="1.10.10.10">
    <property type="entry name" value="Winged helix-like DNA-binding domain superfamily/Winged helix DNA-binding domain"/>
    <property type="match status" value="1"/>
</dbReference>
<feature type="binding site" evidence="15">
    <location>
        <begin position="440"/>
        <end position="447"/>
    </location>
    <ligand>
        <name>ATP</name>
        <dbReference type="ChEBI" id="CHEBI:30616"/>
    </ligand>
</feature>
<name>C8W4I0_DESAS</name>
<dbReference type="EMBL" id="CP001720">
    <property type="protein sequence ID" value="ACV63866.1"/>
    <property type="molecule type" value="Genomic_DNA"/>
</dbReference>
<evidence type="ECO:0000313" key="19">
    <source>
        <dbReference type="Proteomes" id="UP000002217"/>
    </source>
</evidence>
<gene>
    <name evidence="18" type="ordered locus">Dtox_3114</name>
</gene>
<keyword evidence="10" id="KW-0238">DNA-binding</keyword>
<evidence type="ECO:0000256" key="8">
    <source>
        <dbReference type="ARBA" id="ARBA00022840"/>
    </source>
</evidence>
<feature type="transmembrane region" description="Helical" evidence="16">
    <location>
        <begin position="12"/>
        <end position="39"/>
    </location>
</feature>
<feature type="domain" description="FtsK" evidence="17">
    <location>
        <begin position="423"/>
        <end position="617"/>
    </location>
</feature>
<evidence type="ECO:0000256" key="7">
    <source>
        <dbReference type="ARBA" id="ARBA00022829"/>
    </source>
</evidence>
<evidence type="ECO:0000256" key="15">
    <source>
        <dbReference type="PROSITE-ProRule" id="PRU00289"/>
    </source>
</evidence>
<dbReference type="KEGG" id="dae:Dtox_3114"/>
<dbReference type="InterPro" id="IPR018541">
    <property type="entry name" value="Ftsk_gamma"/>
</dbReference>
<dbReference type="InterPro" id="IPR050206">
    <property type="entry name" value="FtsK/SpoIIIE/SftA"/>
</dbReference>
<dbReference type="SMART" id="SM00843">
    <property type="entry name" value="Ftsk_gamma"/>
    <property type="match status" value="1"/>
</dbReference>
<dbReference type="GO" id="GO:0003677">
    <property type="term" value="F:DNA binding"/>
    <property type="evidence" value="ECO:0007669"/>
    <property type="project" value="UniProtKB-KW"/>
</dbReference>
<evidence type="ECO:0000256" key="3">
    <source>
        <dbReference type="ARBA" id="ARBA00022475"/>
    </source>
</evidence>
<dbReference type="GO" id="GO:0005886">
    <property type="term" value="C:plasma membrane"/>
    <property type="evidence" value="ECO:0007669"/>
    <property type="project" value="UniProtKB-SubCell"/>
</dbReference>
<evidence type="ECO:0000256" key="6">
    <source>
        <dbReference type="ARBA" id="ARBA00022741"/>
    </source>
</evidence>
<dbReference type="STRING" id="485916.Dtox_3114"/>
<dbReference type="PANTHER" id="PTHR22683:SF41">
    <property type="entry name" value="DNA TRANSLOCASE FTSK"/>
    <property type="match status" value="1"/>
</dbReference>
<keyword evidence="5 16" id="KW-0812">Transmembrane</keyword>
<dbReference type="Proteomes" id="UP000002217">
    <property type="component" value="Chromosome"/>
</dbReference>
<feature type="transmembrane region" description="Helical" evidence="16">
    <location>
        <begin position="51"/>
        <end position="67"/>
    </location>
</feature>
<evidence type="ECO:0000256" key="13">
    <source>
        <dbReference type="ARBA" id="ARBA00024986"/>
    </source>
</evidence>
<keyword evidence="19" id="KW-1185">Reference proteome</keyword>
<dbReference type="InterPro" id="IPR036388">
    <property type="entry name" value="WH-like_DNA-bd_sf"/>
</dbReference>
<dbReference type="SUPFAM" id="SSF52540">
    <property type="entry name" value="P-loop containing nucleoside triphosphate hydrolases"/>
    <property type="match status" value="1"/>
</dbReference>
<dbReference type="HOGENOM" id="CLU_001981_9_6_9"/>
<dbReference type="PANTHER" id="PTHR22683">
    <property type="entry name" value="SPORULATION PROTEIN RELATED"/>
    <property type="match status" value="1"/>
</dbReference>
<dbReference type="InterPro" id="IPR041027">
    <property type="entry name" value="FtsK_alpha"/>
</dbReference>
<organism evidence="18 19">
    <name type="scientific">Desulfofarcimen acetoxidans (strain ATCC 49208 / DSM 771 / KCTC 5769 / VKM B-1644 / 5575)</name>
    <name type="common">Desulfotomaculum acetoxidans</name>
    <dbReference type="NCBI Taxonomy" id="485916"/>
    <lineage>
        <taxon>Bacteria</taxon>
        <taxon>Bacillati</taxon>
        <taxon>Bacillota</taxon>
        <taxon>Clostridia</taxon>
        <taxon>Eubacteriales</taxon>
        <taxon>Peptococcaceae</taxon>
        <taxon>Desulfofarcimen</taxon>
    </lineage>
</organism>
<protein>
    <submittedName>
        <fullName evidence="18">Cell divisionFtsK/SpoIIIE</fullName>
    </submittedName>
</protein>
<proteinExistence type="inferred from homology"/>
<feature type="transmembrane region" description="Helical" evidence="16">
    <location>
        <begin position="102"/>
        <end position="122"/>
    </location>
</feature>
<keyword evidence="8 15" id="KW-0067">ATP-binding</keyword>
<evidence type="ECO:0000256" key="1">
    <source>
        <dbReference type="ARBA" id="ARBA00004651"/>
    </source>
</evidence>